<evidence type="ECO:0000313" key="1">
    <source>
        <dbReference type="EMBL" id="OAN51500.1"/>
    </source>
</evidence>
<reference evidence="1 2" key="1">
    <citation type="submission" date="2016-04" db="EMBL/GenBank/DDBJ databases">
        <title>Draft genome sequence of freshwater magnetotactic bacteria Magnetospirillum marisnigri SP-1 and Magnetospirillum moscoviense BB-1.</title>
        <authorList>
            <person name="Koziaeva V."/>
            <person name="Dziuba M.V."/>
            <person name="Ivanov T.M."/>
            <person name="Kuznetsov B."/>
            <person name="Grouzdev D.S."/>
        </authorList>
    </citation>
    <scope>NUCLEOTIDE SEQUENCE [LARGE SCALE GENOMIC DNA]</scope>
    <source>
        <strain evidence="1 2">BB-1</strain>
    </source>
</reference>
<dbReference type="PROSITE" id="PS51273">
    <property type="entry name" value="GATASE_TYPE_1"/>
    <property type="match status" value="1"/>
</dbReference>
<dbReference type="AlphaFoldDB" id="A0A178MRZ9"/>
<comment type="caution">
    <text evidence="1">The sequence shown here is derived from an EMBL/GenBank/DDBJ whole genome shotgun (WGS) entry which is preliminary data.</text>
</comment>
<dbReference type="SUPFAM" id="SSF52317">
    <property type="entry name" value="Class I glutamine amidotransferase-like"/>
    <property type="match status" value="1"/>
</dbReference>
<dbReference type="GO" id="GO:0016787">
    <property type="term" value="F:hydrolase activity"/>
    <property type="evidence" value="ECO:0007669"/>
    <property type="project" value="InterPro"/>
</dbReference>
<dbReference type="InterPro" id="IPR029062">
    <property type="entry name" value="Class_I_gatase-like"/>
</dbReference>
<dbReference type="Gene3D" id="3.40.50.880">
    <property type="match status" value="1"/>
</dbReference>
<sequence length="192" mass="20637">MTRLVGLSQRVVVDPRTNERRDALDQRWMPFLAACGMTGVPLPNHTETALQVAQACGLAALILTGGNDLAALAGDAPERDETERALLDWAAERLPVLGVCRGAQHLAHLAGGQLERVGGHAGTRHRVEPLGREVNSFHDWAITQAPPGADVLARAADGSIEAFRLGNRTAILWHPEREAQPHPDDIALLKGL</sequence>
<proteinExistence type="predicted"/>
<dbReference type="OrthoDB" id="9813383at2"/>
<dbReference type="Proteomes" id="UP000078543">
    <property type="component" value="Unassembled WGS sequence"/>
</dbReference>
<dbReference type="Pfam" id="PF07722">
    <property type="entry name" value="Peptidase_C26"/>
    <property type="match status" value="2"/>
</dbReference>
<evidence type="ECO:0000313" key="2">
    <source>
        <dbReference type="Proteomes" id="UP000078543"/>
    </source>
</evidence>
<protein>
    <submittedName>
        <fullName evidence="1">Uncharacterized protein</fullName>
    </submittedName>
</protein>
<accession>A0A178MRZ9</accession>
<dbReference type="STRING" id="1437059.A6A05_01165"/>
<keyword evidence="2" id="KW-1185">Reference proteome</keyword>
<organism evidence="1 2">
    <name type="scientific">Magnetospirillum moscoviense</name>
    <dbReference type="NCBI Taxonomy" id="1437059"/>
    <lineage>
        <taxon>Bacteria</taxon>
        <taxon>Pseudomonadati</taxon>
        <taxon>Pseudomonadota</taxon>
        <taxon>Alphaproteobacteria</taxon>
        <taxon>Rhodospirillales</taxon>
        <taxon>Rhodospirillaceae</taxon>
        <taxon>Magnetospirillum</taxon>
    </lineage>
</organism>
<name>A0A178MRZ9_9PROT</name>
<dbReference type="RefSeq" id="WP_068499356.1">
    <property type="nucleotide sequence ID" value="NZ_LWQU01000130.1"/>
</dbReference>
<dbReference type="InterPro" id="IPR011697">
    <property type="entry name" value="Peptidase_C26"/>
</dbReference>
<gene>
    <name evidence="1" type="ORF">A6A05_01165</name>
</gene>
<dbReference type="EMBL" id="LWQU01000130">
    <property type="protein sequence ID" value="OAN51500.1"/>
    <property type="molecule type" value="Genomic_DNA"/>
</dbReference>